<protein>
    <submittedName>
        <fullName evidence="2">Uncharacterized protein</fullName>
    </submittedName>
</protein>
<reference evidence="3" key="1">
    <citation type="submission" date="2018-05" db="EMBL/GenBank/DDBJ databases">
        <authorList>
            <person name="Du Z."/>
            <person name="Wang X."/>
        </authorList>
    </citation>
    <scope>NUCLEOTIDE SEQUENCE [LARGE SCALE GENOMIC DNA]</scope>
    <source>
        <strain evidence="3">WDS4C29</strain>
    </source>
</reference>
<feature type="transmembrane region" description="Helical" evidence="1">
    <location>
        <begin position="38"/>
        <end position="57"/>
    </location>
</feature>
<evidence type="ECO:0000256" key="1">
    <source>
        <dbReference type="SAM" id="Phobius"/>
    </source>
</evidence>
<dbReference type="AlphaFoldDB" id="A0A2V1P466"/>
<dbReference type="EMBL" id="QETF01000011">
    <property type="protein sequence ID" value="PWG16634.1"/>
    <property type="molecule type" value="Genomic_DNA"/>
</dbReference>
<dbReference type="RefSeq" id="WP_109389056.1">
    <property type="nucleotide sequence ID" value="NZ_QETF01000011.1"/>
</dbReference>
<proteinExistence type="predicted"/>
<feature type="transmembrane region" description="Helical" evidence="1">
    <location>
        <begin position="114"/>
        <end position="131"/>
    </location>
</feature>
<evidence type="ECO:0000313" key="2">
    <source>
        <dbReference type="EMBL" id="PWG16634.1"/>
    </source>
</evidence>
<gene>
    <name evidence="2" type="ORF">DFK10_10870</name>
</gene>
<dbReference type="Proteomes" id="UP000245293">
    <property type="component" value="Unassembled WGS sequence"/>
</dbReference>
<comment type="caution">
    <text evidence="2">The sequence shown here is derived from an EMBL/GenBank/DDBJ whole genome shotgun (WGS) entry which is preliminary data.</text>
</comment>
<name>A0A2V1P466_9RHOB</name>
<sequence length="157" mass="17246">MSDDNKPEDQTPGAYSGIPWVHVEPEVARAHPKGQLTFALRVIAGYLVVIGLFKLWVFWGAGYAPGVILLGGLLPVLAGLGLWARMPWAVVVTLVMAGFNLYAFVRNVGADPGLLLLFDGIVSVGIIFYLVEGDRPNFIYRHRYRKYSVLDGNKDGD</sequence>
<organism evidence="2 3">
    <name type="scientific">Salibaculum griseiflavum</name>
    <dbReference type="NCBI Taxonomy" id="1914409"/>
    <lineage>
        <taxon>Bacteria</taxon>
        <taxon>Pseudomonadati</taxon>
        <taxon>Pseudomonadota</taxon>
        <taxon>Alphaproteobacteria</taxon>
        <taxon>Rhodobacterales</taxon>
        <taxon>Roseobacteraceae</taxon>
        <taxon>Salibaculum</taxon>
    </lineage>
</organism>
<keyword evidence="3" id="KW-1185">Reference proteome</keyword>
<keyword evidence="1" id="KW-0812">Transmembrane</keyword>
<keyword evidence="1" id="KW-0472">Membrane</keyword>
<dbReference type="OrthoDB" id="7860195at2"/>
<evidence type="ECO:0000313" key="3">
    <source>
        <dbReference type="Proteomes" id="UP000245293"/>
    </source>
</evidence>
<keyword evidence="1" id="KW-1133">Transmembrane helix</keyword>
<feature type="transmembrane region" description="Helical" evidence="1">
    <location>
        <begin position="88"/>
        <end position="108"/>
    </location>
</feature>
<accession>A0A2V1P466</accession>
<feature type="transmembrane region" description="Helical" evidence="1">
    <location>
        <begin position="63"/>
        <end position="83"/>
    </location>
</feature>